<dbReference type="GeneID" id="28735682"/>
<dbReference type="EMBL" id="LFJN01000026">
    <property type="protein sequence ID" value="KPI37134.1"/>
    <property type="molecule type" value="Genomic_DNA"/>
</dbReference>
<keyword evidence="6" id="KW-1185">Reference proteome</keyword>
<gene>
    <name evidence="5" type="ORF">AB675_3725</name>
</gene>
<evidence type="ECO:0000256" key="2">
    <source>
        <dbReference type="ARBA" id="ARBA00023054"/>
    </source>
</evidence>
<dbReference type="AlphaFoldDB" id="A0A0N1H5N9"/>
<feature type="compositionally biased region" description="Polar residues" evidence="4">
    <location>
        <begin position="430"/>
        <end position="443"/>
    </location>
</feature>
<feature type="region of interest" description="Disordered" evidence="4">
    <location>
        <begin position="495"/>
        <end position="533"/>
    </location>
</feature>
<evidence type="ECO:0000256" key="1">
    <source>
        <dbReference type="ARBA" id="ARBA00009291"/>
    </source>
</evidence>
<protein>
    <recommendedName>
        <fullName evidence="7">NIMA interactive protein</fullName>
    </recommendedName>
</protein>
<proteinExistence type="inferred from homology"/>
<accession>A0A0N1H5N9</accession>
<feature type="coiled-coil region" evidence="3">
    <location>
        <begin position="86"/>
        <end position="141"/>
    </location>
</feature>
<organism evidence="5 6">
    <name type="scientific">Cyphellophora attinorum</name>
    <dbReference type="NCBI Taxonomy" id="1664694"/>
    <lineage>
        <taxon>Eukaryota</taxon>
        <taxon>Fungi</taxon>
        <taxon>Dikarya</taxon>
        <taxon>Ascomycota</taxon>
        <taxon>Pezizomycotina</taxon>
        <taxon>Eurotiomycetes</taxon>
        <taxon>Chaetothyriomycetidae</taxon>
        <taxon>Chaetothyriales</taxon>
        <taxon>Cyphellophoraceae</taxon>
        <taxon>Cyphellophora</taxon>
    </lineage>
</organism>
<dbReference type="RefSeq" id="XP_017997097.1">
    <property type="nucleotide sequence ID" value="XM_018143802.1"/>
</dbReference>
<evidence type="ECO:0000313" key="5">
    <source>
        <dbReference type="EMBL" id="KPI37134.1"/>
    </source>
</evidence>
<evidence type="ECO:0000256" key="3">
    <source>
        <dbReference type="SAM" id="Coils"/>
    </source>
</evidence>
<dbReference type="OrthoDB" id="312015at2759"/>
<sequence>MAASSLESASKYLNNLLLARGLLQDGRPIDFTERGSSKNAEANMSRVINLVHELVLRRDRDADQREALANNIRSMRAEENQRVLDLQKVQDKNGELFRTLATAEAQQRSLKVAAQRAEQQAKELKEQMLKMKSTLDQVRAKCISDVRKRDVELEKLKSHLNSMQRGKREASGMKVNIIRPQPSSKAGKGSQDVNSTDWSLEKETNDFLAAIVNETSSENVILRKLISDTMETLRDLTGVEPEPTEEDNAIGIPGQYRRSADSDSIIPCVTLQQQMSEVLSRCQAILKDPSFVPIEEVHLRDEEIIKLRIGWEKMASRWKEAVTMMNNWRQKVLEGDEVMAEDLSDLSFGRSIAVLPNGEPVLGTVDEEEPSAISEEHNGNHDQSEVAPSIADDRFDEDSDLDIPPEPSAKRLAASPARRGIKLPHPPLQEISNTTNQPHIITPSSSIDSLDGIIDENTRPISRIPRQTKKAPQSPPMTVSEKLKAIEADAVMAEAERNEEVTHKRKPKQKRVDRARRRSTLSPEELAALMGAR</sequence>
<evidence type="ECO:0008006" key="7">
    <source>
        <dbReference type="Google" id="ProtNLM"/>
    </source>
</evidence>
<keyword evidence="2 3" id="KW-0175">Coiled coil</keyword>
<dbReference type="InterPro" id="IPR021622">
    <property type="entry name" value="Afadin/alpha-actinin-bd"/>
</dbReference>
<name>A0A0N1H5N9_9EURO</name>
<dbReference type="Proteomes" id="UP000038010">
    <property type="component" value="Unassembled WGS sequence"/>
</dbReference>
<feature type="compositionally biased region" description="Basic residues" evidence="4">
    <location>
        <begin position="503"/>
        <end position="519"/>
    </location>
</feature>
<comment type="similarity">
    <text evidence="1">Belongs to the ADIP family.</text>
</comment>
<dbReference type="Pfam" id="PF11559">
    <property type="entry name" value="ADIP"/>
    <property type="match status" value="1"/>
</dbReference>
<dbReference type="STRING" id="1664694.A0A0N1H5N9"/>
<evidence type="ECO:0000256" key="4">
    <source>
        <dbReference type="SAM" id="MobiDB-lite"/>
    </source>
</evidence>
<reference evidence="5 6" key="1">
    <citation type="submission" date="2015-06" db="EMBL/GenBank/DDBJ databases">
        <title>Draft genome of the ant-associated black yeast Phialophora attae CBS 131958.</title>
        <authorList>
            <person name="Moreno L.F."/>
            <person name="Stielow B.J."/>
            <person name="de Hoog S."/>
            <person name="Vicente V.A."/>
            <person name="Weiss V.A."/>
            <person name="de Vries M."/>
            <person name="Cruz L.M."/>
            <person name="Souza E.M."/>
        </authorList>
    </citation>
    <scope>NUCLEOTIDE SEQUENCE [LARGE SCALE GENOMIC DNA]</scope>
    <source>
        <strain evidence="5 6">CBS 131958</strain>
    </source>
</reference>
<evidence type="ECO:0000313" key="6">
    <source>
        <dbReference type="Proteomes" id="UP000038010"/>
    </source>
</evidence>
<feature type="region of interest" description="Disordered" evidence="4">
    <location>
        <begin position="395"/>
        <end position="480"/>
    </location>
</feature>
<comment type="caution">
    <text evidence="5">The sequence shown here is derived from an EMBL/GenBank/DDBJ whole genome shotgun (WGS) entry which is preliminary data.</text>
</comment>
<dbReference type="VEuPathDB" id="FungiDB:AB675_3725"/>